<dbReference type="Gene3D" id="3.20.20.190">
    <property type="entry name" value="Phosphatidylinositol (PI) phosphodiesterase"/>
    <property type="match status" value="1"/>
</dbReference>
<evidence type="ECO:0000313" key="1">
    <source>
        <dbReference type="EMBL" id="WQJ54418.1"/>
    </source>
</evidence>
<keyword evidence="2" id="KW-1185">Reference proteome</keyword>
<evidence type="ECO:0000313" key="2">
    <source>
        <dbReference type="Proteomes" id="UP001346559"/>
    </source>
</evidence>
<dbReference type="InterPro" id="IPR017946">
    <property type="entry name" value="PLC-like_Pdiesterase_TIM-brl"/>
</dbReference>
<reference evidence="1 2" key="1">
    <citation type="submission" date="2023-11" db="EMBL/GenBank/DDBJ databases">
        <authorList>
            <person name="Cook R."/>
            <person name="Crisci M."/>
            <person name="Pye H."/>
            <person name="Adriaenssens E."/>
            <person name="Santini J."/>
        </authorList>
    </citation>
    <scope>NUCLEOTIDE SEQUENCE [LARGE SCALE GENOMIC DNA]</scope>
    <source>
        <strain evidence="1">Lak_Megaphage_RVC_AP1_GC26</strain>
    </source>
</reference>
<dbReference type="SUPFAM" id="SSF51695">
    <property type="entry name" value="PLC-like phosphodiesterases"/>
    <property type="match status" value="1"/>
</dbReference>
<protein>
    <submittedName>
        <fullName evidence="1">Uncharacterized protein</fullName>
    </submittedName>
</protein>
<sequence length="205" mass="25447">MKLGSHNSLTYINPVWYQRLIHFTGKCQSVNYKEQYEKYNVRLFDLRIWFNNNYNIEVRHGIIKFNITESEIYEFLSYLNKKEDCYVRIIFEETNLNKNHVDIEYKEHLFTGWCQYVQRIYTKIKFFGGNRKFDWKRLFNFKNDDEQLIDLYSSTTTLFKSDNKFLRIIDDLYPWLYAKLMNKKHYQKYNDEKDKWLFIDFVNIK</sequence>
<name>A0ABZ0Z8R2_9CAUD</name>
<dbReference type="Proteomes" id="UP001346559">
    <property type="component" value="Segment"/>
</dbReference>
<dbReference type="PROSITE" id="PS50007">
    <property type="entry name" value="PIPLC_X_DOMAIN"/>
    <property type="match status" value="1"/>
</dbReference>
<organism evidence="1 2">
    <name type="scientific">phage Lak_Megaphage_RVC_AP1_GC26</name>
    <dbReference type="NCBI Taxonomy" id="3109224"/>
    <lineage>
        <taxon>Viruses</taxon>
        <taxon>Duplodnaviria</taxon>
        <taxon>Heunggongvirae</taxon>
        <taxon>Uroviricota</taxon>
        <taxon>Caudoviricetes</taxon>
        <taxon>Caudoviricetes code 15 clade</taxon>
    </lineage>
</organism>
<dbReference type="EMBL" id="OR769218">
    <property type="protein sequence ID" value="WQJ54418.1"/>
    <property type="molecule type" value="Genomic_DNA"/>
</dbReference>
<accession>A0ABZ0Z8R2</accession>
<proteinExistence type="predicted"/>